<dbReference type="Pfam" id="PF12833">
    <property type="entry name" value="HTH_18"/>
    <property type="match status" value="1"/>
</dbReference>
<feature type="domain" description="HTH araC/xylS-type" evidence="4">
    <location>
        <begin position="224"/>
        <end position="322"/>
    </location>
</feature>
<dbReference type="InterPro" id="IPR020449">
    <property type="entry name" value="Tscrpt_reg_AraC-type_HTH"/>
</dbReference>
<dbReference type="InterPro" id="IPR009057">
    <property type="entry name" value="Homeodomain-like_sf"/>
</dbReference>
<evidence type="ECO:0000256" key="2">
    <source>
        <dbReference type="ARBA" id="ARBA00023125"/>
    </source>
</evidence>
<dbReference type="AlphaFoldDB" id="A0AAW4NWP4"/>
<dbReference type="RefSeq" id="WP_219678540.1">
    <property type="nucleotide sequence ID" value="NZ_JAESHX010000019.1"/>
</dbReference>
<dbReference type="PANTHER" id="PTHR47893:SF1">
    <property type="entry name" value="REGULATORY PROTEIN PCHR"/>
    <property type="match status" value="1"/>
</dbReference>
<dbReference type="InterPro" id="IPR018062">
    <property type="entry name" value="HTH_AraC-typ_CS"/>
</dbReference>
<dbReference type="GO" id="GO:0043565">
    <property type="term" value="F:sequence-specific DNA binding"/>
    <property type="evidence" value="ECO:0007669"/>
    <property type="project" value="InterPro"/>
</dbReference>
<accession>A0AAW4NWP4</accession>
<dbReference type="PROSITE" id="PS01124">
    <property type="entry name" value="HTH_ARAC_FAMILY_2"/>
    <property type="match status" value="1"/>
</dbReference>
<dbReference type="Gene3D" id="1.10.10.60">
    <property type="entry name" value="Homeodomain-like"/>
    <property type="match status" value="2"/>
</dbReference>
<dbReference type="SMART" id="SM00342">
    <property type="entry name" value="HTH_ARAC"/>
    <property type="match status" value="1"/>
</dbReference>
<keyword evidence="1" id="KW-0805">Transcription regulation</keyword>
<gene>
    <name evidence="5" type="ORF">IM880_04380</name>
</gene>
<evidence type="ECO:0000256" key="1">
    <source>
        <dbReference type="ARBA" id="ARBA00023015"/>
    </source>
</evidence>
<comment type="caution">
    <text evidence="5">The sequence shown here is derived from an EMBL/GenBank/DDBJ whole genome shotgun (WGS) entry which is preliminary data.</text>
</comment>
<dbReference type="GO" id="GO:0003700">
    <property type="term" value="F:DNA-binding transcription factor activity"/>
    <property type="evidence" value="ECO:0007669"/>
    <property type="project" value="InterPro"/>
</dbReference>
<evidence type="ECO:0000313" key="5">
    <source>
        <dbReference type="EMBL" id="MBW5891437.1"/>
    </source>
</evidence>
<evidence type="ECO:0000256" key="3">
    <source>
        <dbReference type="ARBA" id="ARBA00023163"/>
    </source>
</evidence>
<dbReference type="Proteomes" id="UP000696310">
    <property type="component" value="Unassembled WGS sequence"/>
</dbReference>
<name>A0AAW4NWP4_9GAMM</name>
<dbReference type="SUPFAM" id="SSF46689">
    <property type="entry name" value="Homeodomain-like"/>
    <property type="match status" value="2"/>
</dbReference>
<evidence type="ECO:0000259" key="4">
    <source>
        <dbReference type="PROSITE" id="PS01124"/>
    </source>
</evidence>
<keyword evidence="3" id="KW-0804">Transcription</keyword>
<proteinExistence type="predicted"/>
<evidence type="ECO:0000313" key="6">
    <source>
        <dbReference type="Proteomes" id="UP000696310"/>
    </source>
</evidence>
<reference evidence="5" key="1">
    <citation type="journal article" date="2021" name="bioRxiv">
        <title>Identification of Pectobacterium species isolated from the soft rot of tetecho (Neobuxbaumia tetetzo), a columnar cactus, and associated metagenomics.</title>
        <authorList>
            <person name="Vargas-Peralta D."/>
            <person name="Narvaez-Barragan D.A."/>
            <person name="de Sandozequi A."/>
            <person name="Romero-Gutierrez M.F."/>
            <person name="Segovia L."/>
            <person name="Martinez-Anaya C."/>
            <person name="Alcaraz L.D."/>
            <person name="de la Torre Almaraz R."/>
        </authorList>
    </citation>
    <scope>NUCLEOTIDE SEQUENCE</scope>
    <source>
        <strain evidence="5">A3</strain>
    </source>
</reference>
<dbReference type="PROSITE" id="PS00041">
    <property type="entry name" value="HTH_ARAC_FAMILY_1"/>
    <property type="match status" value="1"/>
</dbReference>
<dbReference type="InterPro" id="IPR018060">
    <property type="entry name" value="HTH_AraC"/>
</dbReference>
<keyword evidence="2" id="KW-0238">DNA-binding</keyword>
<dbReference type="PANTHER" id="PTHR47893">
    <property type="entry name" value="REGULATORY PROTEIN PCHR"/>
    <property type="match status" value="1"/>
</dbReference>
<dbReference type="EMBL" id="JAESHX010000019">
    <property type="protein sequence ID" value="MBW5891437.1"/>
    <property type="molecule type" value="Genomic_DNA"/>
</dbReference>
<dbReference type="PRINTS" id="PR00032">
    <property type="entry name" value="HTHARAC"/>
</dbReference>
<reference evidence="5" key="2">
    <citation type="submission" date="2021-01" db="EMBL/GenBank/DDBJ databases">
        <authorList>
            <person name="Vargas Peralta D."/>
        </authorList>
    </citation>
    <scope>NUCLEOTIDE SEQUENCE</scope>
    <source>
        <strain evidence="5">A3</strain>
    </source>
</reference>
<protein>
    <submittedName>
        <fullName evidence="5">Helix-turn-helix transcriptional regulator</fullName>
    </submittedName>
</protein>
<dbReference type="InterPro" id="IPR053142">
    <property type="entry name" value="PchR_regulatory_protein"/>
</dbReference>
<organism evidence="5 6">
    <name type="scientific">Pectobacterium polaris</name>
    <dbReference type="NCBI Taxonomy" id="2042057"/>
    <lineage>
        <taxon>Bacteria</taxon>
        <taxon>Pseudomonadati</taxon>
        <taxon>Pseudomonadota</taxon>
        <taxon>Gammaproteobacteria</taxon>
        <taxon>Enterobacterales</taxon>
        <taxon>Pectobacteriaceae</taxon>
        <taxon>Pectobacterium</taxon>
    </lineage>
</organism>
<sequence>MPRSLIRLRRSDLIELSAGKSKIVSDVDDNETLFEGKITWARLRGGLTVHCCDCLELQRVAMECEMEPRLVFLLVEGDHNVCYGDDTVNIRAPKTDRQGMQGLVLASSEPIRFKGQSQPGRRVRRLVINVGTEWLESSALDSHSLGDTFSFVESDMASQIWYPSNRIKATVAQMLSPPDYIPLVQQLYLESRALDIVSEAFSNIAGRKSEAGIRLQPQDLRRIQQVMSLLNSGEADDWSLDRIAKSSGINVTSLQQSFRQMTNMTVFEYQRGRKLEVARRALERNGVTVGQAASLAGYNSAANFATAFKRKFGMTPKQSRNRV</sequence>